<dbReference type="RefSeq" id="WP_249047334.1">
    <property type="nucleotide sequence ID" value="NZ_JAMBEA010000001.1"/>
</dbReference>
<organism evidence="1 2">
    <name type="scientific">Xanthomonas nasturtii</name>
    <dbReference type="NCBI Taxonomy" id="1843581"/>
    <lineage>
        <taxon>Bacteria</taxon>
        <taxon>Pseudomonadati</taxon>
        <taxon>Pseudomonadota</taxon>
        <taxon>Gammaproteobacteria</taxon>
        <taxon>Lysobacterales</taxon>
        <taxon>Lysobacteraceae</taxon>
        <taxon>Xanthomonas</taxon>
    </lineage>
</organism>
<name>A0ABT0LLF2_9XANT</name>
<gene>
    <name evidence="1" type="ORF">M3O51_02280</name>
</gene>
<evidence type="ECO:0000313" key="2">
    <source>
        <dbReference type="Proteomes" id="UP001167357"/>
    </source>
</evidence>
<keyword evidence="2" id="KW-1185">Reference proteome</keyword>
<evidence type="ECO:0000313" key="1">
    <source>
        <dbReference type="EMBL" id="MCL1550174.1"/>
    </source>
</evidence>
<dbReference type="EMBL" id="JAMBED010000002">
    <property type="protein sequence ID" value="MCL1550174.1"/>
    <property type="molecule type" value="Genomic_DNA"/>
</dbReference>
<protein>
    <submittedName>
        <fullName evidence="1">Uncharacterized protein</fullName>
    </submittedName>
</protein>
<proteinExistence type="predicted"/>
<dbReference type="Proteomes" id="UP001167357">
    <property type="component" value="Unassembled WGS sequence"/>
</dbReference>
<accession>A0ABT0LLF2</accession>
<sequence length="88" mass="10197">MAAFNWTTARTDRAWRRAMRRHFIHRVAACRSSRHPLAKISPHICNALQRKACSYLPTGFAEFDPHPMWTTLPALVIFSPPPEQTLRQ</sequence>
<reference evidence="1" key="1">
    <citation type="submission" date="2022-04" db="EMBL/GenBank/DDBJ databases">
        <title>Genomic comparison of 19 strains of Xanthomonas nasturtii, a newly emerging watercress pathogen.</title>
        <authorList>
            <person name="Harrison J."/>
            <person name="Greer S."/>
            <person name="Hussain R."/>
            <person name="Lascelles D."/>
            <person name="Roberts M."/>
            <person name="Carter B."/>
            <person name="Bryning A."/>
            <person name="Carroll S."/>
            <person name="Aspin A."/>
            <person name="Cruz L."/>
            <person name="Cruz J."/>
            <person name="Grant M."/>
            <person name="Vicente J."/>
            <person name="Studholme D.J."/>
        </authorList>
    </citation>
    <scope>NUCLEOTIDE SEQUENCE</scope>
    <source>
        <strain evidence="1">10016B</strain>
    </source>
</reference>
<comment type="caution">
    <text evidence="1">The sequence shown here is derived from an EMBL/GenBank/DDBJ whole genome shotgun (WGS) entry which is preliminary data.</text>
</comment>